<dbReference type="SMART" id="SM00141">
    <property type="entry name" value="PDGF"/>
    <property type="match status" value="1"/>
</dbReference>
<organism evidence="4 5">
    <name type="scientific">Euphydryas editha</name>
    <name type="common">Edith's checkerspot</name>
    <dbReference type="NCBI Taxonomy" id="104508"/>
    <lineage>
        <taxon>Eukaryota</taxon>
        <taxon>Metazoa</taxon>
        <taxon>Ecdysozoa</taxon>
        <taxon>Arthropoda</taxon>
        <taxon>Hexapoda</taxon>
        <taxon>Insecta</taxon>
        <taxon>Pterygota</taxon>
        <taxon>Neoptera</taxon>
        <taxon>Endopterygota</taxon>
        <taxon>Lepidoptera</taxon>
        <taxon>Glossata</taxon>
        <taxon>Ditrysia</taxon>
        <taxon>Papilionoidea</taxon>
        <taxon>Nymphalidae</taxon>
        <taxon>Nymphalinae</taxon>
        <taxon>Euphydryas</taxon>
    </lineage>
</organism>
<dbReference type="SUPFAM" id="SSF57501">
    <property type="entry name" value="Cystine-knot cytokines"/>
    <property type="match status" value="1"/>
</dbReference>
<feature type="region of interest" description="Disordered" evidence="2">
    <location>
        <begin position="212"/>
        <end position="240"/>
    </location>
</feature>
<dbReference type="InterPro" id="IPR029034">
    <property type="entry name" value="Cystine-knot_cytokine"/>
</dbReference>
<keyword evidence="5" id="KW-1185">Reference proteome</keyword>
<dbReference type="InterPro" id="IPR000072">
    <property type="entry name" value="PDGF/VEGF_dom"/>
</dbReference>
<evidence type="ECO:0000259" key="3">
    <source>
        <dbReference type="PROSITE" id="PS50278"/>
    </source>
</evidence>
<dbReference type="GO" id="GO:0035099">
    <property type="term" value="P:hemocyte migration"/>
    <property type="evidence" value="ECO:0007669"/>
    <property type="project" value="TreeGrafter"/>
</dbReference>
<dbReference type="AlphaFoldDB" id="A0AAU9V9H0"/>
<dbReference type="GO" id="GO:0016020">
    <property type="term" value="C:membrane"/>
    <property type="evidence" value="ECO:0007669"/>
    <property type="project" value="InterPro"/>
</dbReference>
<keyword evidence="1" id="KW-0339">Growth factor</keyword>
<name>A0AAU9V9H0_EUPED</name>
<gene>
    <name evidence="4" type="ORF">EEDITHA_LOCUS22578</name>
</gene>
<evidence type="ECO:0000256" key="1">
    <source>
        <dbReference type="RuleBase" id="RU003818"/>
    </source>
</evidence>
<dbReference type="PANTHER" id="PTHR21719">
    <property type="entry name" value="FI06402P-RELATED"/>
    <property type="match status" value="1"/>
</dbReference>
<accession>A0AAU9V9H0</accession>
<dbReference type="GO" id="GO:0008083">
    <property type="term" value="F:growth factor activity"/>
    <property type="evidence" value="ECO:0007669"/>
    <property type="project" value="UniProtKB-KW"/>
</dbReference>
<comment type="caution">
    <text evidence="4">The sequence shown here is derived from an EMBL/GenBank/DDBJ whole genome shotgun (WGS) entry which is preliminary data.</text>
</comment>
<feature type="compositionally biased region" description="Basic and acidic residues" evidence="2">
    <location>
        <begin position="212"/>
        <end position="228"/>
    </location>
</feature>
<reference evidence="4" key="1">
    <citation type="submission" date="2022-03" db="EMBL/GenBank/DDBJ databases">
        <authorList>
            <person name="Tunstrom K."/>
        </authorList>
    </citation>
    <scope>NUCLEOTIDE SEQUENCE</scope>
</reference>
<dbReference type="EMBL" id="CAKOGL010000031">
    <property type="protein sequence ID" value="CAH2108665.1"/>
    <property type="molecule type" value="Genomic_DNA"/>
</dbReference>
<evidence type="ECO:0000256" key="2">
    <source>
        <dbReference type="SAM" id="MobiDB-lite"/>
    </source>
</evidence>
<proteinExistence type="inferred from homology"/>
<feature type="domain" description="Platelet-derived growth factor (PDGF) family profile" evidence="3">
    <location>
        <begin position="92"/>
        <end position="191"/>
    </location>
</feature>
<protein>
    <recommendedName>
        <fullName evidence="3">Platelet-derived growth factor (PDGF) family profile domain-containing protein</fullName>
    </recommendedName>
</protein>
<feature type="compositionally biased region" description="Acidic residues" evidence="2">
    <location>
        <begin position="25"/>
        <end position="36"/>
    </location>
</feature>
<dbReference type="Pfam" id="PF00341">
    <property type="entry name" value="PDGF"/>
    <property type="match status" value="1"/>
</dbReference>
<evidence type="ECO:0000313" key="4">
    <source>
        <dbReference type="EMBL" id="CAH2108665.1"/>
    </source>
</evidence>
<evidence type="ECO:0000313" key="5">
    <source>
        <dbReference type="Proteomes" id="UP001153954"/>
    </source>
</evidence>
<dbReference type="Proteomes" id="UP001153954">
    <property type="component" value="Unassembled WGS sequence"/>
</dbReference>
<dbReference type="PANTHER" id="PTHR21719:SF1">
    <property type="entry name" value="FI06402P-RELATED"/>
    <property type="match status" value="1"/>
</dbReference>
<feature type="region of interest" description="Disordered" evidence="2">
    <location>
        <begin position="16"/>
        <end position="41"/>
    </location>
</feature>
<sequence>MFGIIKSQIKDLEPDIADGDYANDVGEDWDPIEDDSSSTSRPILGVTPSAFTRLDVSRLTTIDPVAATNERPRILEDSKATAEERAFLHKGAVANIRNVFQTGKCLTPQPRWFPVKKLAPAADTLYIPPCVQLHRCAADSGCCYDESQVCTPVDGKYIALSFLLNKAGGNVTPARILFYNHTRCACISKETLETPQTNIYIKEKEIVKKIENKDDSVTERQPDWRAPTEEPVLENDEGRTSPPELKRCTCPTLFRNRIKDGVCSCVCDWRDITNRRDCLTLAKGKEHFGLRDRVCVSQGDCMTPTCEYGPYEKSSGRCPPRRFKRRFHSRRYQPDKV</sequence>
<dbReference type="Gene3D" id="2.10.90.10">
    <property type="entry name" value="Cystine-knot cytokines"/>
    <property type="match status" value="1"/>
</dbReference>
<comment type="similarity">
    <text evidence="1">Belongs to the PDGF/VEGF growth factor family.</text>
</comment>
<dbReference type="PROSITE" id="PS50278">
    <property type="entry name" value="PDGF_2"/>
    <property type="match status" value="1"/>
</dbReference>